<evidence type="ECO:0000313" key="2">
    <source>
        <dbReference type="EMBL" id="MTD10282.1"/>
    </source>
</evidence>
<dbReference type="InterPro" id="IPR036768">
    <property type="entry name" value="PolIII_chi_sf"/>
</dbReference>
<evidence type="ECO:0000313" key="3">
    <source>
        <dbReference type="Proteomes" id="UP000473854"/>
    </source>
</evidence>
<gene>
    <name evidence="2" type="ORF">GIX10_02270</name>
    <name evidence="1" type="ORF">SKM48_02270</name>
</gene>
<evidence type="ECO:0000313" key="1">
    <source>
        <dbReference type="EMBL" id="MDY6549602.1"/>
    </source>
</evidence>
<dbReference type="RefSeq" id="WP_154771930.1">
    <property type="nucleotide sequence ID" value="NZ_JAXHPK010000002.1"/>
</dbReference>
<proteinExistence type="predicted"/>
<dbReference type="EC" id="2.7.7.7" evidence="1"/>
<dbReference type="InterPro" id="IPR007459">
    <property type="entry name" value="DNA_pol3_chi"/>
</dbReference>
<dbReference type="GO" id="GO:0003677">
    <property type="term" value="F:DNA binding"/>
    <property type="evidence" value="ECO:0007669"/>
    <property type="project" value="InterPro"/>
</dbReference>
<dbReference type="SUPFAM" id="SSF102400">
    <property type="entry name" value="DNA polymerase III chi subunit"/>
    <property type="match status" value="1"/>
</dbReference>
<keyword evidence="4" id="KW-1185">Reference proteome</keyword>
<accession>A0A6L6GC67</accession>
<comment type="caution">
    <text evidence="2">The sequence shown here is derived from an EMBL/GenBank/DDBJ whole genome shotgun (WGS) entry which is preliminary data.</text>
</comment>
<dbReference type="PANTHER" id="PTHR38767:SF1">
    <property type="entry name" value="DNA POLYMERASE III SUBUNIT CHI"/>
    <property type="match status" value="1"/>
</dbReference>
<keyword evidence="1" id="KW-0808">Transferase</keyword>
<reference evidence="2 3" key="1">
    <citation type="submission" date="2019-11" db="EMBL/GenBank/DDBJ databases">
        <authorList>
            <person name="An D."/>
        </authorList>
    </citation>
    <scope>NUCLEOTIDE SEQUENCE [LARGE SCALE GENOMIC DNA]</scope>
    <source>
        <strain evidence="2 3">YIM 103518</strain>
    </source>
</reference>
<dbReference type="GO" id="GO:0003887">
    <property type="term" value="F:DNA-directed DNA polymerase activity"/>
    <property type="evidence" value="ECO:0007669"/>
    <property type="project" value="UniProtKB-EC"/>
</dbReference>
<sequence length="135" mass="16090">MAKISFYLFEKSPERQVESTCRLCRKILKKSEKIWLLCENLELQQQLDDRLWSFDATSFIPHGIDDVNAPICISAKLPEQSDWIIFNFNDQALEQFEKFSHIIEIIENNEVAKQLGREKFKQYRRFGIEPKTYKL</sequence>
<dbReference type="AlphaFoldDB" id="A0A6L6GC67"/>
<reference evidence="1" key="2">
    <citation type="submission" date="2023-11" db="EMBL/GenBank/DDBJ databases">
        <authorList>
            <person name="Kyselkova M."/>
            <person name="Xanthopoulou K."/>
            <person name="Shestivska V."/>
            <person name="Spanelova P."/>
            <person name="Maixnerova M."/>
            <person name="Higgins P.G."/>
            <person name="Nemec A."/>
        </authorList>
    </citation>
    <scope>NUCLEOTIDE SEQUENCE</scope>
    <source>
        <strain evidence="1">ANC 7225</strain>
    </source>
</reference>
<evidence type="ECO:0000313" key="4">
    <source>
        <dbReference type="Proteomes" id="UP001284094"/>
    </source>
</evidence>
<organism evidence="2 3">
    <name type="scientific">Acinetobacter faecalis</name>
    <dbReference type="NCBI Taxonomy" id="2665161"/>
    <lineage>
        <taxon>Bacteria</taxon>
        <taxon>Pseudomonadati</taxon>
        <taxon>Pseudomonadota</taxon>
        <taxon>Gammaproteobacteria</taxon>
        <taxon>Moraxellales</taxon>
        <taxon>Moraxellaceae</taxon>
        <taxon>Acinetobacter</taxon>
    </lineage>
</organism>
<dbReference type="EMBL" id="WLYL01000004">
    <property type="protein sequence ID" value="MTD10282.1"/>
    <property type="molecule type" value="Genomic_DNA"/>
</dbReference>
<dbReference type="Proteomes" id="UP000473854">
    <property type="component" value="Unassembled WGS sequence"/>
</dbReference>
<dbReference type="PANTHER" id="PTHR38767">
    <property type="entry name" value="DNA POLYMERASE III SUBUNIT CHI"/>
    <property type="match status" value="1"/>
</dbReference>
<name>A0A6L6GC67_9GAMM</name>
<dbReference type="Proteomes" id="UP001284094">
    <property type="component" value="Unassembled WGS sequence"/>
</dbReference>
<reference evidence="1 4" key="3">
    <citation type="journal article" date="2024" name="Syst. Appl. Microbiol.">
        <title>Evidence for the occurrence of Acinetobacter faecalis in cattle feces and its emended description.</title>
        <authorList>
            <person name="Kyselkova M."/>
            <person name="Xanthopoulou K."/>
            <person name="Shestivska V."/>
            <person name="Spanelova P."/>
            <person name="Maixnerova M."/>
            <person name="Higgins P.G."/>
            <person name="Nemec A."/>
        </authorList>
    </citation>
    <scope>NUCLEOTIDE SEQUENCE [LARGE SCALE GENOMIC DNA]</scope>
    <source>
        <strain evidence="1 4">ANC 7225</strain>
    </source>
</reference>
<dbReference type="Gene3D" id="3.40.50.10110">
    <property type="entry name" value="DNA polymerase III subunit chi"/>
    <property type="match status" value="1"/>
</dbReference>
<dbReference type="GO" id="GO:0006260">
    <property type="term" value="P:DNA replication"/>
    <property type="evidence" value="ECO:0007669"/>
    <property type="project" value="InterPro"/>
</dbReference>
<dbReference type="EMBL" id="JAXHPO010000006">
    <property type="protein sequence ID" value="MDY6549602.1"/>
    <property type="molecule type" value="Genomic_DNA"/>
</dbReference>
<protein>
    <submittedName>
        <fullName evidence="2">DNA polymerase III subunit chi</fullName>
        <ecNumber evidence="1">2.7.7.7</ecNumber>
    </submittedName>
</protein>
<dbReference type="Pfam" id="PF04364">
    <property type="entry name" value="DNA_pol3_chi"/>
    <property type="match status" value="1"/>
</dbReference>
<keyword evidence="1" id="KW-0548">Nucleotidyltransferase</keyword>
<dbReference type="GO" id="GO:0032298">
    <property type="term" value="P:positive regulation of DNA-templated DNA replication initiation"/>
    <property type="evidence" value="ECO:0007669"/>
    <property type="project" value="TreeGrafter"/>
</dbReference>